<comment type="function">
    <text evidence="8 11">Allows the formation of correctly charged Asn-tRNA(Asn) or Gln-tRNA(Gln) through the transamidation of misacylated Asp-tRNA(Asn) or Glu-tRNA(Gln) in organisms which lack either or both of asparaginyl-tRNA or glutaminyl-tRNA synthetases. The reaction takes place in the presence of glutamine and ATP through an activated phospho-Asp-tRNA(Asn) or phospho-Glu-tRNA(Gln).</text>
</comment>
<name>A0ABV3J215_9ACTN</name>
<protein>
    <recommendedName>
        <fullName evidence="3 11">Aspartyl/glutamyl-tRNA(Asn/Gln) amidotransferase subunit B</fullName>
        <shortName evidence="11">Asp/Glu-ADT subunit B</shortName>
        <ecNumber evidence="11">6.3.5.-</ecNumber>
    </recommendedName>
</protein>
<dbReference type="NCBIfam" id="NF004014">
    <property type="entry name" value="PRK05477.1-4"/>
    <property type="match status" value="1"/>
</dbReference>
<dbReference type="EMBL" id="JBFASG010000038">
    <property type="protein sequence ID" value="MEV4926735.1"/>
    <property type="molecule type" value="Genomic_DNA"/>
</dbReference>
<evidence type="ECO:0000256" key="6">
    <source>
        <dbReference type="ARBA" id="ARBA00022840"/>
    </source>
</evidence>
<evidence type="ECO:0000256" key="4">
    <source>
        <dbReference type="ARBA" id="ARBA00022598"/>
    </source>
</evidence>
<evidence type="ECO:0000256" key="11">
    <source>
        <dbReference type="HAMAP-Rule" id="MF_00121"/>
    </source>
</evidence>
<dbReference type="NCBIfam" id="NF004012">
    <property type="entry name" value="PRK05477.1-2"/>
    <property type="match status" value="1"/>
</dbReference>
<keyword evidence="7 11" id="KW-0648">Protein biosynthesis</keyword>
<dbReference type="InterPro" id="IPR017958">
    <property type="entry name" value="Gln-tRNA_amidoTrfase_suB_CS"/>
</dbReference>
<gene>
    <name evidence="11 13" type="primary">gatB</name>
    <name evidence="13" type="ORF">AB0L03_28590</name>
</gene>
<feature type="domain" description="Asn/Gln amidotransferase" evidence="12">
    <location>
        <begin position="351"/>
        <end position="498"/>
    </location>
</feature>
<comment type="catalytic activity">
    <reaction evidence="9 11">
        <text>L-aspartyl-tRNA(Asn) + L-glutamine + ATP + H2O = L-asparaginyl-tRNA(Asn) + L-glutamate + ADP + phosphate + 2 H(+)</text>
        <dbReference type="Rhea" id="RHEA:14513"/>
        <dbReference type="Rhea" id="RHEA-COMP:9674"/>
        <dbReference type="Rhea" id="RHEA-COMP:9677"/>
        <dbReference type="ChEBI" id="CHEBI:15377"/>
        <dbReference type="ChEBI" id="CHEBI:15378"/>
        <dbReference type="ChEBI" id="CHEBI:29985"/>
        <dbReference type="ChEBI" id="CHEBI:30616"/>
        <dbReference type="ChEBI" id="CHEBI:43474"/>
        <dbReference type="ChEBI" id="CHEBI:58359"/>
        <dbReference type="ChEBI" id="CHEBI:78515"/>
        <dbReference type="ChEBI" id="CHEBI:78516"/>
        <dbReference type="ChEBI" id="CHEBI:456216"/>
    </reaction>
</comment>
<accession>A0ABV3J215</accession>
<keyword evidence="14" id="KW-1185">Reference proteome</keyword>
<evidence type="ECO:0000259" key="12">
    <source>
        <dbReference type="SMART" id="SM00845"/>
    </source>
</evidence>
<evidence type="ECO:0000256" key="1">
    <source>
        <dbReference type="ARBA" id="ARBA00005306"/>
    </source>
</evidence>
<evidence type="ECO:0000256" key="9">
    <source>
        <dbReference type="ARBA" id="ARBA00047380"/>
    </source>
</evidence>
<evidence type="ECO:0000256" key="7">
    <source>
        <dbReference type="ARBA" id="ARBA00022917"/>
    </source>
</evidence>
<keyword evidence="6 11" id="KW-0067">ATP-binding</keyword>
<dbReference type="InterPro" id="IPR018027">
    <property type="entry name" value="Asn/Gln_amidotransferase"/>
</dbReference>
<evidence type="ECO:0000256" key="5">
    <source>
        <dbReference type="ARBA" id="ARBA00022741"/>
    </source>
</evidence>
<comment type="caution">
    <text evidence="13">The sequence shown here is derived from an EMBL/GenBank/DDBJ whole genome shotgun (WGS) entry which is preliminary data.</text>
</comment>
<comment type="catalytic activity">
    <reaction evidence="10 11">
        <text>L-glutamyl-tRNA(Gln) + L-glutamine + ATP + H2O = L-glutaminyl-tRNA(Gln) + L-glutamate + ADP + phosphate + H(+)</text>
        <dbReference type="Rhea" id="RHEA:17521"/>
        <dbReference type="Rhea" id="RHEA-COMP:9681"/>
        <dbReference type="Rhea" id="RHEA-COMP:9684"/>
        <dbReference type="ChEBI" id="CHEBI:15377"/>
        <dbReference type="ChEBI" id="CHEBI:15378"/>
        <dbReference type="ChEBI" id="CHEBI:29985"/>
        <dbReference type="ChEBI" id="CHEBI:30616"/>
        <dbReference type="ChEBI" id="CHEBI:43474"/>
        <dbReference type="ChEBI" id="CHEBI:58359"/>
        <dbReference type="ChEBI" id="CHEBI:78520"/>
        <dbReference type="ChEBI" id="CHEBI:78521"/>
        <dbReference type="ChEBI" id="CHEBI:456216"/>
    </reaction>
</comment>
<keyword evidence="4 11" id="KW-0436">Ligase</keyword>
<dbReference type="NCBIfam" id="NF004013">
    <property type="entry name" value="PRK05477.1-3"/>
    <property type="match status" value="1"/>
</dbReference>
<dbReference type="InterPro" id="IPR003789">
    <property type="entry name" value="Asn/Gln_tRNA_amidoTrase-B-like"/>
</dbReference>
<sequence length="502" mass="54202">MTVTELVSYEDALASYDPVMGLEVHVELGTKTKMFCGCSTELGADPNTQTCPVCLGMPGALPVVNAIGVESAIKIGLALNCEIAEWCRFARKNYFYPDMPKNFQTSQYDEPIAFNGYLDVQLEDGEVFRVEIERAHMEEDTGKSTHVGGATGRIHGAQHSLLDYNRAGIPLIEIVTKPIEGAGERAPEVAKAYVAELRELIKALDVSEARMEMGQMRCDVNLSLRPNGTEKFGTRSETKNVNSLRSVERAVRFEVQRHASVLSAGGTIVQETRHFHEEDGSTTSGRIKEEAEDYRYFPEPDLVPVAPSREWVEELRGTLPELPRVRRNRLREQWGVTEHDMQSILNAGAVDLIVATTEAGADSAAARKWWMGELARSANESGTDLAALPITPAQVARVAALVADGSLNDKLARQVIEGVLAGEGGPDEVVEKRGLKVVSDDSALGAAVDEAIAANAGIADKIRAGKVAAAGALVGAVMKATRGQADAARVRELILERLGVEG</sequence>
<dbReference type="Proteomes" id="UP001552479">
    <property type="component" value="Unassembled WGS sequence"/>
</dbReference>
<organism evidence="13 14">
    <name type="scientific">Streptomyces roseoverticillatus</name>
    <dbReference type="NCBI Taxonomy" id="66429"/>
    <lineage>
        <taxon>Bacteria</taxon>
        <taxon>Bacillati</taxon>
        <taxon>Actinomycetota</taxon>
        <taxon>Actinomycetes</taxon>
        <taxon>Kitasatosporales</taxon>
        <taxon>Streptomycetaceae</taxon>
        <taxon>Streptomyces</taxon>
    </lineage>
</organism>
<dbReference type="SUPFAM" id="SSF55931">
    <property type="entry name" value="Glutamine synthetase/guanido kinase"/>
    <property type="match status" value="1"/>
</dbReference>
<proteinExistence type="inferred from homology"/>
<reference evidence="13 14" key="1">
    <citation type="submission" date="2024-06" db="EMBL/GenBank/DDBJ databases">
        <title>The Natural Products Discovery Center: Release of the First 8490 Sequenced Strains for Exploring Actinobacteria Biosynthetic Diversity.</title>
        <authorList>
            <person name="Kalkreuter E."/>
            <person name="Kautsar S.A."/>
            <person name="Yang D."/>
            <person name="Bader C.D."/>
            <person name="Teijaro C.N."/>
            <person name="Fluegel L."/>
            <person name="Davis C.M."/>
            <person name="Simpson J.R."/>
            <person name="Lauterbach L."/>
            <person name="Steele A.D."/>
            <person name="Gui C."/>
            <person name="Meng S."/>
            <person name="Li G."/>
            <person name="Viehrig K."/>
            <person name="Ye F."/>
            <person name="Su P."/>
            <person name="Kiefer A.F."/>
            <person name="Nichols A."/>
            <person name="Cepeda A.J."/>
            <person name="Yan W."/>
            <person name="Fan B."/>
            <person name="Jiang Y."/>
            <person name="Adhikari A."/>
            <person name="Zheng C.-J."/>
            <person name="Schuster L."/>
            <person name="Cowan T.M."/>
            <person name="Smanski M.J."/>
            <person name="Chevrette M.G."/>
            <person name="De Carvalho L.P.S."/>
            <person name="Shen B."/>
        </authorList>
    </citation>
    <scope>NUCLEOTIDE SEQUENCE [LARGE SCALE GENOMIC DNA]</scope>
    <source>
        <strain evidence="13 14">NPDC053791</strain>
    </source>
</reference>
<dbReference type="NCBIfam" id="TIGR00133">
    <property type="entry name" value="gatB"/>
    <property type="match status" value="1"/>
</dbReference>
<dbReference type="InterPro" id="IPR006075">
    <property type="entry name" value="Asn/Gln-tRNA_Trfase_suB/E_cat"/>
</dbReference>
<dbReference type="RefSeq" id="WP_359108349.1">
    <property type="nucleotide sequence ID" value="NZ_JBEZGT010000064.1"/>
</dbReference>
<evidence type="ECO:0000256" key="10">
    <source>
        <dbReference type="ARBA" id="ARBA00047913"/>
    </source>
</evidence>
<dbReference type="InterPro" id="IPR014746">
    <property type="entry name" value="Gln_synth/guanido_kin_cat_dom"/>
</dbReference>
<dbReference type="PROSITE" id="PS01234">
    <property type="entry name" value="GATB"/>
    <property type="match status" value="1"/>
</dbReference>
<comment type="subunit">
    <text evidence="2 11">Heterotrimer of A, B and C subunits.</text>
</comment>
<dbReference type="InterPro" id="IPR017959">
    <property type="entry name" value="Asn/Gln-tRNA_amidoTrfase_suB/E"/>
</dbReference>
<dbReference type="Gene3D" id="1.10.10.410">
    <property type="match status" value="1"/>
</dbReference>
<evidence type="ECO:0000313" key="14">
    <source>
        <dbReference type="Proteomes" id="UP001552479"/>
    </source>
</evidence>
<dbReference type="SUPFAM" id="SSF89095">
    <property type="entry name" value="GatB/YqeY motif"/>
    <property type="match status" value="1"/>
</dbReference>
<dbReference type="PANTHER" id="PTHR11659:SF0">
    <property type="entry name" value="GLUTAMYL-TRNA(GLN) AMIDOTRANSFERASE SUBUNIT B, MITOCHONDRIAL"/>
    <property type="match status" value="1"/>
</dbReference>
<dbReference type="PANTHER" id="PTHR11659">
    <property type="entry name" value="GLUTAMYL-TRNA GLN AMIDOTRANSFERASE SUBUNIT B MITOCHONDRIAL AND PROKARYOTIC PET112-RELATED"/>
    <property type="match status" value="1"/>
</dbReference>
<comment type="similarity">
    <text evidence="1 11">Belongs to the GatB/GatE family. GatB subfamily.</text>
</comment>
<keyword evidence="5 11" id="KW-0547">Nucleotide-binding</keyword>
<dbReference type="InterPro" id="IPR004413">
    <property type="entry name" value="GatB"/>
</dbReference>
<evidence type="ECO:0000313" key="13">
    <source>
        <dbReference type="EMBL" id="MEV4926735.1"/>
    </source>
</evidence>
<evidence type="ECO:0000256" key="2">
    <source>
        <dbReference type="ARBA" id="ARBA00011123"/>
    </source>
</evidence>
<dbReference type="Pfam" id="PF02637">
    <property type="entry name" value="GatB_Yqey"/>
    <property type="match status" value="1"/>
</dbReference>
<dbReference type="EC" id="6.3.5.-" evidence="11"/>
<evidence type="ECO:0000256" key="3">
    <source>
        <dbReference type="ARBA" id="ARBA00016923"/>
    </source>
</evidence>
<dbReference type="SMART" id="SM00845">
    <property type="entry name" value="GatB_Yqey"/>
    <property type="match status" value="1"/>
</dbReference>
<evidence type="ECO:0000256" key="8">
    <source>
        <dbReference type="ARBA" id="ARBA00024799"/>
    </source>
</evidence>
<dbReference type="Pfam" id="PF02934">
    <property type="entry name" value="GatB_N"/>
    <property type="match status" value="1"/>
</dbReference>
<dbReference type="HAMAP" id="MF_00121">
    <property type="entry name" value="GatB"/>
    <property type="match status" value="1"/>
</dbReference>
<dbReference type="InterPro" id="IPR023168">
    <property type="entry name" value="GatB_Yqey_C_2"/>
</dbReference>